<dbReference type="GO" id="GO:0051301">
    <property type="term" value="P:cell division"/>
    <property type="evidence" value="ECO:0007669"/>
    <property type="project" value="UniProtKB-UniRule"/>
</dbReference>
<dbReference type="SUPFAM" id="SSF143026">
    <property type="entry name" value="Kinetochore globular domain"/>
    <property type="match status" value="1"/>
</dbReference>
<keyword evidence="14" id="KW-1185">Reference proteome</keyword>
<evidence type="ECO:0000313" key="13">
    <source>
        <dbReference type="EMBL" id="KAF2435885.1"/>
    </source>
</evidence>
<evidence type="ECO:0000256" key="8">
    <source>
        <dbReference type="ARBA" id="ARBA00023242"/>
    </source>
</evidence>
<reference evidence="13" key="1">
    <citation type="journal article" date="2020" name="Stud. Mycol.">
        <title>101 Dothideomycetes genomes: a test case for predicting lifestyles and emergence of pathogens.</title>
        <authorList>
            <person name="Haridas S."/>
            <person name="Albert R."/>
            <person name="Binder M."/>
            <person name="Bloem J."/>
            <person name="Labutti K."/>
            <person name="Salamov A."/>
            <person name="Andreopoulos B."/>
            <person name="Baker S."/>
            <person name="Barry K."/>
            <person name="Bills G."/>
            <person name="Bluhm B."/>
            <person name="Cannon C."/>
            <person name="Castanera R."/>
            <person name="Culley D."/>
            <person name="Daum C."/>
            <person name="Ezra D."/>
            <person name="Gonzalez J."/>
            <person name="Henrissat B."/>
            <person name="Kuo A."/>
            <person name="Liang C."/>
            <person name="Lipzen A."/>
            <person name="Lutzoni F."/>
            <person name="Magnuson J."/>
            <person name="Mondo S."/>
            <person name="Nolan M."/>
            <person name="Ohm R."/>
            <person name="Pangilinan J."/>
            <person name="Park H.-J."/>
            <person name="Ramirez L."/>
            <person name="Alfaro M."/>
            <person name="Sun H."/>
            <person name="Tritt A."/>
            <person name="Yoshinaga Y."/>
            <person name="Zwiers L.-H."/>
            <person name="Turgeon B."/>
            <person name="Goodwin S."/>
            <person name="Spatafora J."/>
            <person name="Crous P."/>
            <person name="Grigoriev I."/>
        </authorList>
    </citation>
    <scope>NUCLEOTIDE SEQUENCE</scope>
    <source>
        <strain evidence="13">CBS 130266</strain>
    </source>
</reference>
<evidence type="ECO:0000256" key="12">
    <source>
        <dbReference type="SAM" id="Coils"/>
    </source>
</evidence>
<keyword evidence="9 11" id="KW-0131">Cell cycle</keyword>
<evidence type="ECO:0000256" key="9">
    <source>
        <dbReference type="ARBA" id="ARBA00023306"/>
    </source>
</evidence>
<dbReference type="GO" id="GO:0005815">
    <property type="term" value="C:microtubule organizing center"/>
    <property type="evidence" value="ECO:0007669"/>
    <property type="project" value="UniProtKB-SubCell"/>
</dbReference>
<evidence type="ECO:0000256" key="6">
    <source>
        <dbReference type="ARBA" id="ARBA00022838"/>
    </source>
</evidence>
<keyword evidence="4 11" id="KW-0132">Cell division</keyword>
<organism evidence="13 14">
    <name type="scientific">Tothia fuscella</name>
    <dbReference type="NCBI Taxonomy" id="1048955"/>
    <lineage>
        <taxon>Eukaryota</taxon>
        <taxon>Fungi</taxon>
        <taxon>Dikarya</taxon>
        <taxon>Ascomycota</taxon>
        <taxon>Pezizomycotina</taxon>
        <taxon>Dothideomycetes</taxon>
        <taxon>Pleosporomycetidae</taxon>
        <taxon>Venturiales</taxon>
        <taxon>Cylindrosympodiaceae</taxon>
        <taxon>Tothia</taxon>
    </lineage>
</organism>
<dbReference type="InterPro" id="IPR013252">
    <property type="entry name" value="Ndc80_Spc24"/>
</dbReference>
<evidence type="ECO:0000256" key="1">
    <source>
        <dbReference type="ARBA" id="ARBA00004267"/>
    </source>
</evidence>
<evidence type="ECO:0000256" key="4">
    <source>
        <dbReference type="ARBA" id="ARBA00022618"/>
    </source>
</evidence>
<dbReference type="Proteomes" id="UP000800235">
    <property type="component" value="Unassembled WGS sequence"/>
</dbReference>
<feature type="coiled-coil region" evidence="12">
    <location>
        <begin position="91"/>
        <end position="125"/>
    </location>
</feature>
<dbReference type="Pfam" id="PF08286">
    <property type="entry name" value="Spc24"/>
    <property type="match status" value="1"/>
</dbReference>
<comment type="similarity">
    <text evidence="2 11">Belongs to the SPC24 family.</text>
</comment>
<evidence type="ECO:0000256" key="7">
    <source>
        <dbReference type="ARBA" id="ARBA00023054"/>
    </source>
</evidence>
<accession>A0A9P4P230</accession>
<dbReference type="GO" id="GO:0031262">
    <property type="term" value="C:Ndc80 complex"/>
    <property type="evidence" value="ECO:0007669"/>
    <property type="project" value="TreeGrafter"/>
</dbReference>
<dbReference type="GO" id="GO:0005634">
    <property type="term" value="C:nucleus"/>
    <property type="evidence" value="ECO:0007669"/>
    <property type="project" value="UniProtKB-SubCell"/>
</dbReference>
<keyword evidence="6 11" id="KW-0995">Kinetochore</keyword>
<dbReference type="CDD" id="cd11565">
    <property type="entry name" value="RWD_Spc24"/>
    <property type="match status" value="1"/>
</dbReference>
<evidence type="ECO:0000256" key="3">
    <source>
        <dbReference type="ARBA" id="ARBA00022454"/>
    </source>
</evidence>
<name>A0A9P4P230_9PEZI</name>
<dbReference type="AlphaFoldDB" id="A0A9P4P230"/>
<comment type="subunit">
    <text evidence="11">Component of the NDC80 complex.</text>
</comment>
<dbReference type="Gene3D" id="3.30.160.430">
    <property type="match status" value="1"/>
</dbReference>
<comment type="subcellular location">
    <subcellularLocation>
        <location evidence="1">Cytoplasm</location>
        <location evidence="1">Cytoskeleton</location>
        <location evidence="1">Microtubule organizing center</location>
    </subcellularLocation>
    <subcellularLocation>
        <location evidence="11">Nucleus</location>
    </subcellularLocation>
    <subcellularLocation>
        <location evidence="11">Chromosome</location>
        <location evidence="11">Centromere</location>
        <location evidence="11">Kinetochore</location>
    </subcellularLocation>
</comment>
<dbReference type="EMBL" id="MU007012">
    <property type="protein sequence ID" value="KAF2435885.1"/>
    <property type="molecule type" value="Genomic_DNA"/>
</dbReference>
<keyword evidence="8 11" id="KW-0539">Nucleus</keyword>
<evidence type="ECO:0000256" key="5">
    <source>
        <dbReference type="ARBA" id="ARBA00022776"/>
    </source>
</evidence>
<dbReference type="GO" id="GO:0008017">
    <property type="term" value="F:microtubule binding"/>
    <property type="evidence" value="ECO:0007669"/>
    <property type="project" value="TreeGrafter"/>
</dbReference>
<keyword evidence="7 12" id="KW-0175">Coiled coil</keyword>
<keyword evidence="5 11" id="KW-0498">Mitosis</keyword>
<dbReference type="PANTHER" id="PTHR22142">
    <property type="match status" value="1"/>
</dbReference>
<proteinExistence type="inferred from homology"/>
<keyword evidence="3 11" id="KW-0158">Chromosome</keyword>
<evidence type="ECO:0000256" key="2">
    <source>
        <dbReference type="ARBA" id="ARBA00007804"/>
    </source>
</evidence>
<gene>
    <name evidence="13" type="ORF">EJ08DRAFT_645561</name>
</gene>
<dbReference type="PANTHER" id="PTHR22142:SF2">
    <property type="entry name" value="KINETOCHORE PROTEIN SPC24"/>
    <property type="match status" value="1"/>
</dbReference>
<dbReference type="InterPro" id="IPR038066">
    <property type="entry name" value="Spc24_Fungi_globular_sf"/>
</dbReference>
<comment type="caution">
    <text evidence="13">The sequence shown here is derived from an EMBL/GenBank/DDBJ whole genome shotgun (WGS) entry which is preliminary data.</text>
</comment>
<dbReference type="OrthoDB" id="3344830at2759"/>
<dbReference type="GO" id="GO:0007059">
    <property type="term" value="P:chromosome segregation"/>
    <property type="evidence" value="ECO:0007669"/>
    <property type="project" value="TreeGrafter"/>
</dbReference>
<comment type="function">
    <text evidence="11">Acts as a component of the essential kinetochore-associated NDC80 complex, which is required for chromosome segregation and spindle checkpoint activity.</text>
</comment>
<evidence type="ECO:0000256" key="11">
    <source>
        <dbReference type="RuleBase" id="RU368011"/>
    </source>
</evidence>
<sequence length="201" mass="23106">MRKISRLTITKLIHNCIQNFTIAPDKSSLARITDSINTLNSTRNHRLQSHKQALKQLNRQLSTLHSTHALTVSGHNPTEHAAEILRLDTEKFKIAKEASDLEIESERLESEIERTRQMVEECEAQGAEGGDAARRIEGMDDEILLKLKVYRMLNIDIEPDQDTGLYNKAIVRNAQKGDVHVVKVDPKFSRYFYANYFWNTM</sequence>
<evidence type="ECO:0000313" key="14">
    <source>
        <dbReference type="Proteomes" id="UP000800235"/>
    </source>
</evidence>
<protein>
    <recommendedName>
        <fullName evidence="11">Kinetochore protein Spc24</fullName>
    </recommendedName>
</protein>
<evidence type="ECO:0000256" key="10">
    <source>
        <dbReference type="ARBA" id="ARBA00023328"/>
    </source>
</evidence>
<keyword evidence="10 11" id="KW-0137">Centromere</keyword>